<keyword evidence="2" id="KW-0732">Signal</keyword>
<feature type="domain" description="DUF7136" evidence="3">
    <location>
        <begin position="26"/>
        <end position="235"/>
    </location>
</feature>
<feature type="signal peptide" evidence="2">
    <location>
        <begin position="1"/>
        <end position="20"/>
    </location>
</feature>
<feature type="transmembrane region" description="Helical" evidence="1">
    <location>
        <begin position="245"/>
        <end position="264"/>
    </location>
</feature>
<organism evidence="4 5">
    <name type="scientific">Clathrospora elynae</name>
    <dbReference type="NCBI Taxonomy" id="706981"/>
    <lineage>
        <taxon>Eukaryota</taxon>
        <taxon>Fungi</taxon>
        <taxon>Dikarya</taxon>
        <taxon>Ascomycota</taxon>
        <taxon>Pezizomycotina</taxon>
        <taxon>Dothideomycetes</taxon>
        <taxon>Pleosporomycetidae</taxon>
        <taxon>Pleosporales</taxon>
        <taxon>Diademaceae</taxon>
        <taxon>Clathrospora</taxon>
    </lineage>
</organism>
<evidence type="ECO:0000259" key="3">
    <source>
        <dbReference type="Pfam" id="PF23584"/>
    </source>
</evidence>
<protein>
    <recommendedName>
        <fullName evidence="3">DUF7136 domain-containing protein</fullName>
    </recommendedName>
</protein>
<proteinExistence type="predicted"/>
<dbReference type="OrthoDB" id="4490227at2759"/>
<dbReference type="InterPro" id="IPR055560">
    <property type="entry name" value="DUF7136"/>
</dbReference>
<dbReference type="AlphaFoldDB" id="A0A6A5SJC0"/>
<evidence type="ECO:0000256" key="1">
    <source>
        <dbReference type="SAM" id="Phobius"/>
    </source>
</evidence>
<sequence length="265" mass="29240">MYIISWVSWFFVTCIGAVNAAASDSLGVVEVDLVFPRNDTYAPASYVPIVFGFQNIKLAPLLNLSIELHVWNMTNGSIVDQGSFSDFHDDLRWTNMSSTDPFLKYRHYNQLNTEGIWRLVWTLSWSNCTQEPYWTGTNLTGYMQSSAITFTTKKSAQDIDLVTATKDQNCSEDQGIAFKIMDTETSDSGERCAAVANYTVTPNPCRVKIDSAAASNISASLPEQLCSRRNPPIDCPSDESAAQQLLVGGMACLMAAFGALSYLLM</sequence>
<evidence type="ECO:0000256" key="2">
    <source>
        <dbReference type="SAM" id="SignalP"/>
    </source>
</evidence>
<reference evidence="4" key="1">
    <citation type="journal article" date="2020" name="Stud. Mycol.">
        <title>101 Dothideomycetes genomes: a test case for predicting lifestyles and emergence of pathogens.</title>
        <authorList>
            <person name="Haridas S."/>
            <person name="Albert R."/>
            <person name="Binder M."/>
            <person name="Bloem J."/>
            <person name="Labutti K."/>
            <person name="Salamov A."/>
            <person name="Andreopoulos B."/>
            <person name="Baker S."/>
            <person name="Barry K."/>
            <person name="Bills G."/>
            <person name="Bluhm B."/>
            <person name="Cannon C."/>
            <person name="Castanera R."/>
            <person name="Culley D."/>
            <person name="Daum C."/>
            <person name="Ezra D."/>
            <person name="Gonzalez J."/>
            <person name="Henrissat B."/>
            <person name="Kuo A."/>
            <person name="Liang C."/>
            <person name="Lipzen A."/>
            <person name="Lutzoni F."/>
            <person name="Magnuson J."/>
            <person name="Mondo S."/>
            <person name="Nolan M."/>
            <person name="Ohm R."/>
            <person name="Pangilinan J."/>
            <person name="Park H.-J."/>
            <person name="Ramirez L."/>
            <person name="Alfaro M."/>
            <person name="Sun H."/>
            <person name="Tritt A."/>
            <person name="Yoshinaga Y."/>
            <person name="Zwiers L.-H."/>
            <person name="Turgeon B."/>
            <person name="Goodwin S."/>
            <person name="Spatafora J."/>
            <person name="Crous P."/>
            <person name="Grigoriev I."/>
        </authorList>
    </citation>
    <scope>NUCLEOTIDE SEQUENCE</scope>
    <source>
        <strain evidence="4">CBS 161.51</strain>
    </source>
</reference>
<feature type="chain" id="PRO_5025390568" description="DUF7136 domain-containing protein" evidence="2">
    <location>
        <begin position="21"/>
        <end position="265"/>
    </location>
</feature>
<keyword evidence="5" id="KW-1185">Reference proteome</keyword>
<evidence type="ECO:0000313" key="5">
    <source>
        <dbReference type="Proteomes" id="UP000800038"/>
    </source>
</evidence>
<name>A0A6A5SJC0_9PLEO</name>
<keyword evidence="1" id="KW-1133">Transmembrane helix</keyword>
<accession>A0A6A5SJC0</accession>
<keyword evidence="1" id="KW-0812">Transmembrane</keyword>
<keyword evidence="1" id="KW-0472">Membrane</keyword>
<dbReference type="Proteomes" id="UP000800038">
    <property type="component" value="Unassembled WGS sequence"/>
</dbReference>
<evidence type="ECO:0000313" key="4">
    <source>
        <dbReference type="EMBL" id="KAF1939519.1"/>
    </source>
</evidence>
<dbReference type="Pfam" id="PF23584">
    <property type="entry name" value="DUF7136"/>
    <property type="match status" value="1"/>
</dbReference>
<dbReference type="EMBL" id="ML976080">
    <property type="protein sequence ID" value="KAF1939519.1"/>
    <property type="molecule type" value="Genomic_DNA"/>
</dbReference>
<gene>
    <name evidence="4" type="ORF">EJ02DRAFT_456928</name>
</gene>